<dbReference type="EMBL" id="QICL01000009">
    <property type="protein sequence ID" value="PXV64677.1"/>
    <property type="molecule type" value="Genomic_DNA"/>
</dbReference>
<organism evidence="1 2">
    <name type="scientific">Dysgonomonas alginatilytica</name>
    <dbReference type="NCBI Taxonomy" id="1605892"/>
    <lineage>
        <taxon>Bacteria</taxon>
        <taxon>Pseudomonadati</taxon>
        <taxon>Bacteroidota</taxon>
        <taxon>Bacteroidia</taxon>
        <taxon>Bacteroidales</taxon>
        <taxon>Dysgonomonadaceae</taxon>
        <taxon>Dysgonomonas</taxon>
    </lineage>
</organism>
<name>A0A2V3PWG1_9BACT</name>
<evidence type="ECO:0000313" key="1">
    <source>
        <dbReference type="EMBL" id="PXV64677.1"/>
    </source>
</evidence>
<gene>
    <name evidence="1" type="ORF">CLV62_1093</name>
</gene>
<protein>
    <submittedName>
        <fullName evidence="1">Uncharacterized protein</fullName>
    </submittedName>
</protein>
<evidence type="ECO:0000313" key="2">
    <source>
        <dbReference type="Proteomes" id="UP000247973"/>
    </source>
</evidence>
<proteinExistence type="predicted"/>
<reference evidence="1 2" key="1">
    <citation type="submission" date="2018-03" db="EMBL/GenBank/DDBJ databases">
        <title>Genomic Encyclopedia of Archaeal and Bacterial Type Strains, Phase II (KMG-II): from individual species to whole genera.</title>
        <authorList>
            <person name="Goeker M."/>
        </authorList>
    </citation>
    <scope>NUCLEOTIDE SEQUENCE [LARGE SCALE GENOMIC DNA]</scope>
    <source>
        <strain evidence="1 2">DSM 100214</strain>
    </source>
</reference>
<dbReference type="AlphaFoldDB" id="A0A2V3PWG1"/>
<accession>A0A2V3PWG1</accession>
<comment type="caution">
    <text evidence="1">The sequence shown here is derived from an EMBL/GenBank/DDBJ whole genome shotgun (WGS) entry which is preliminary data.</text>
</comment>
<sequence length="53" mass="6324">MYMYRKIFVAVFNSRDVDIYTIATEILDKDTKIYKPYSFTTEESQELSALDFL</sequence>
<dbReference type="Proteomes" id="UP000247973">
    <property type="component" value="Unassembled WGS sequence"/>
</dbReference>
<keyword evidence="2" id="KW-1185">Reference proteome</keyword>